<feature type="domain" description="Carrier" evidence="8">
    <location>
        <begin position="1694"/>
        <end position="1769"/>
    </location>
</feature>
<protein>
    <submittedName>
        <fullName evidence="9">Non-ribosomal peptide synthetase</fullName>
    </submittedName>
</protein>
<dbReference type="Proteomes" id="UP000288096">
    <property type="component" value="Unassembled WGS sequence"/>
</dbReference>
<feature type="region of interest" description="Disordered" evidence="7">
    <location>
        <begin position="522"/>
        <end position="544"/>
    </location>
</feature>
<dbReference type="PANTHER" id="PTHR45527">
    <property type="entry name" value="NONRIBOSOMAL PEPTIDE SYNTHETASE"/>
    <property type="match status" value="1"/>
</dbReference>
<gene>
    <name evidence="9" type="ORF">DENIS_2743</name>
</gene>
<keyword evidence="3" id="KW-0596">Phosphopantetheine</keyword>
<organism evidence="9 10">
    <name type="scientific">Desulfonema ishimotonii</name>
    <dbReference type="NCBI Taxonomy" id="45657"/>
    <lineage>
        <taxon>Bacteria</taxon>
        <taxon>Pseudomonadati</taxon>
        <taxon>Thermodesulfobacteriota</taxon>
        <taxon>Desulfobacteria</taxon>
        <taxon>Desulfobacterales</taxon>
        <taxon>Desulfococcaceae</taxon>
        <taxon>Desulfonema</taxon>
    </lineage>
</organism>
<dbReference type="CDD" id="cd05930">
    <property type="entry name" value="A_NRPS"/>
    <property type="match status" value="1"/>
</dbReference>
<dbReference type="InterPro" id="IPR001242">
    <property type="entry name" value="Condensation_dom"/>
</dbReference>
<dbReference type="Gene3D" id="3.30.300.30">
    <property type="match status" value="2"/>
</dbReference>
<dbReference type="GO" id="GO:0031177">
    <property type="term" value="F:phosphopantetheine binding"/>
    <property type="evidence" value="ECO:0007669"/>
    <property type="project" value="InterPro"/>
</dbReference>
<feature type="compositionally biased region" description="Basic and acidic residues" evidence="7">
    <location>
        <begin position="615"/>
        <end position="625"/>
    </location>
</feature>
<dbReference type="PROSITE" id="PS50075">
    <property type="entry name" value="CARRIER"/>
    <property type="match status" value="2"/>
</dbReference>
<evidence type="ECO:0000313" key="10">
    <source>
        <dbReference type="Proteomes" id="UP000288096"/>
    </source>
</evidence>
<dbReference type="GO" id="GO:0043041">
    <property type="term" value="P:amino acid activation for nonribosomal peptide biosynthetic process"/>
    <property type="evidence" value="ECO:0007669"/>
    <property type="project" value="TreeGrafter"/>
</dbReference>
<dbReference type="Gene3D" id="2.30.38.10">
    <property type="entry name" value="Luciferase, Domain 3"/>
    <property type="match status" value="1"/>
</dbReference>
<dbReference type="Pfam" id="PF13193">
    <property type="entry name" value="AMP-binding_C"/>
    <property type="match status" value="1"/>
</dbReference>
<comment type="cofactor">
    <cofactor evidence="1">
        <name>pantetheine 4'-phosphate</name>
        <dbReference type="ChEBI" id="CHEBI:47942"/>
    </cofactor>
</comment>
<dbReference type="GO" id="GO:0071766">
    <property type="term" value="P:Actinobacterium-type cell wall biogenesis"/>
    <property type="evidence" value="ECO:0007669"/>
    <property type="project" value="UniProtKB-ARBA"/>
</dbReference>
<dbReference type="EMBL" id="BEXT01000001">
    <property type="protein sequence ID" value="GBC61781.1"/>
    <property type="molecule type" value="Genomic_DNA"/>
</dbReference>
<reference evidence="10" key="1">
    <citation type="submission" date="2017-11" db="EMBL/GenBank/DDBJ databases">
        <authorList>
            <person name="Watanabe M."/>
            <person name="Kojima H."/>
        </authorList>
    </citation>
    <scope>NUCLEOTIDE SEQUENCE [LARGE SCALE GENOMIC DNA]</scope>
    <source>
        <strain evidence="10">Tokyo 01</strain>
    </source>
</reference>
<sequence length="1800" mass="199267">MSNSGLEKISADNLVALLQNRAASEPEKLAYVFLKDGESGESRLTHLGLEQKARSIGARLQTIVPPGGRALLLYPPGPEYIAAFFGCLYAGVMAVPVYPPHPARLERTMPRLKAIIQNAEPAVSLTLSSIRPLSEPLFAQYPDLPEMHWLATDDIGPEAAAQWQAPSVDRDTIAFLQYTSGSTGTPKGVMVSHGNLLSNSVMIRRCFGISEADRGVIWLPPYHDMGLIGGILQPLHAGFPMTIMSPVAFLQNPFRWLEAVSRFRATVSGGPNFAFDLCARKVTDEQRKQLDLSAWRVAFNGAEPIRPETMERFSAAFSDCGFRPEAFYPCYGLAEATLIVSGGSPEAPPVLKTVCSDGLAEGRAVPPAGEDRKVRTLVGSGNTAPNLKMVIVNPDTRMPCPDGEIGEIWVGGENVTRGYWHRPDETRKTFAACLADTGAGPFLRTGDLGFSDRGELFVTGRVKDLIIIRGRNHYPQDIELTAEQSYALLRPGCSAAFSVEAGGEERLVVVAEVERRHMSYARKKDDRRKHTELPEHTPDYPRPLDTEQAIGLVRKAISERHELQAHAVLLLKVGAIPKTSSGKIRRHACREMFLNGTLNAIGESVLAEESGVPAHEPEAPDREHLASASPEEQNRLLAPWLLNLVAAMLKISPDRISPDQPLSSFGLDSITAIELQHRAETAIGVVWPMTRFLEGPSVAQLVAEAVTELAEGEQKPAFPVSVSGPDDDGLSYNQKSLWFMHRLAPDSPAYNVCYAVRILSGADIPALRRAFQTLVARHPSLRTTYALRDGEPVRRVSDPADESAFGFQVTDAADWDRSALEDCLSEEARQPFDLENGPVMRVRLFMCPDAEQIMLLNVHHIATDLWSLSVLMDELGTLYPAERKGEALLLPPPPASYADYVRWQAHTLAGPRGEQLREYWLHRLGGELPVLNLPTDHPRPLVQTYAGAVHSLRLGKPLTRKIKELARKSGATVYMTLLAVFQVLLYRYTGQEDILVGSPAVGRTRPEFEGVQGYFVNPLPMRADLSGHPPFTEFLGRVRRTVLEALAHQDYPFQLLVEQLRPERDPGRSPLFQVMFVLQGVYRLEASAPFAVEGVRARMDLGELSLESVDLNHKISQFDLTMTMAESDGELILAAEYNTDLFETDTIVRMAGHFRRLLEGITEDPEQKIGELPLLPDAERHRLLTEWSHTEAAPLADRTVTEMFEAQAKERPDHVALVFGDTEISYRELNERANRIAHFLKDKYRVRPDDRFGLLLGRSEWVIAGILGILKAGGAYVPMEPSYPESRLRHMIDDSGCRAVLSEEAAWPEFDPKPPVEDIRAIRHGDASDPEPVAGPGDMAYVIYTSGSTGYPKGVAVEHRNLSDYVRTFIREFRVGPGDRVLQQNTITFDASVEEIFPGLCTGGQIVISPNAKSPDLLFSDILRHRITVLSLSPLVVGYLNSRADELGADLRVLISGGDVLQPDFTDRLVGKGVALYNTYGPTEATVCSTYYRVEEHREVIPIGRPIANRRIYILDANLSPVPVGVPGEMFISGAGTTRGYLNRAELTKAMFMPHPFEPGERLYRTGDLGRWLPDGNIEFLGRNDDQVKVRGYRIEPGEIRKALLGSEAVGDAVVVAKKFRGDQKELVAYVTGSALLNTETLRDHLKTALPDYMIPACFVQLDALPLTSGGKVDRKSLPEPQGFRPRMAAAYVSPRTDAEQRIAEVWQEVLRLDRVGLHDNFFDLGGHSLLVIKVQSRLEEIFGRDIQTVELFRHPTVSALAGYLTGGDAETDTALQAVRERAGKQRKAMKRRTQLRRRK</sequence>
<dbReference type="InterPro" id="IPR010071">
    <property type="entry name" value="AA_adenyl_dom"/>
</dbReference>
<dbReference type="GO" id="GO:0044550">
    <property type="term" value="P:secondary metabolite biosynthetic process"/>
    <property type="evidence" value="ECO:0007669"/>
    <property type="project" value="UniProtKB-ARBA"/>
</dbReference>
<reference evidence="10" key="2">
    <citation type="submission" date="2019-01" db="EMBL/GenBank/DDBJ databases">
        <title>Genome sequence of Desulfonema ishimotonii strain Tokyo 01.</title>
        <authorList>
            <person name="Fukui M."/>
        </authorList>
    </citation>
    <scope>NUCLEOTIDE SEQUENCE [LARGE SCALE GENOMIC DNA]</scope>
    <source>
        <strain evidence="10">Tokyo 01</strain>
    </source>
</reference>
<dbReference type="FunFam" id="1.10.1200.10:FF:000005">
    <property type="entry name" value="Nonribosomal peptide synthetase 1"/>
    <property type="match status" value="1"/>
</dbReference>
<evidence type="ECO:0000256" key="1">
    <source>
        <dbReference type="ARBA" id="ARBA00001957"/>
    </source>
</evidence>
<dbReference type="PANTHER" id="PTHR45527:SF1">
    <property type="entry name" value="FATTY ACID SYNTHASE"/>
    <property type="match status" value="1"/>
</dbReference>
<dbReference type="InterPro" id="IPR023213">
    <property type="entry name" value="CAT-like_dom_sf"/>
</dbReference>
<dbReference type="GO" id="GO:0005737">
    <property type="term" value="C:cytoplasm"/>
    <property type="evidence" value="ECO:0007669"/>
    <property type="project" value="TreeGrafter"/>
</dbReference>
<comment type="caution">
    <text evidence="9">The sequence shown here is derived from an EMBL/GenBank/DDBJ whole genome shotgun (WGS) entry which is preliminary data.</text>
</comment>
<dbReference type="Gene3D" id="3.30.559.10">
    <property type="entry name" value="Chloramphenicol acetyltransferase-like domain"/>
    <property type="match status" value="1"/>
</dbReference>
<dbReference type="SUPFAM" id="SSF47336">
    <property type="entry name" value="ACP-like"/>
    <property type="match status" value="2"/>
</dbReference>
<keyword evidence="10" id="KW-1185">Reference proteome</keyword>
<dbReference type="CDD" id="cd05931">
    <property type="entry name" value="FAAL"/>
    <property type="match status" value="1"/>
</dbReference>
<dbReference type="InterPro" id="IPR025110">
    <property type="entry name" value="AMP-bd_C"/>
</dbReference>
<comment type="similarity">
    <text evidence="2">Belongs to the ATP-dependent AMP-binding enzyme family.</text>
</comment>
<dbReference type="GO" id="GO:0008610">
    <property type="term" value="P:lipid biosynthetic process"/>
    <property type="evidence" value="ECO:0007669"/>
    <property type="project" value="InterPro"/>
</dbReference>
<dbReference type="GO" id="GO:0003824">
    <property type="term" value="F:catalytic activity"/>
    <property type="evidence" value="ECO:0007669"/>
    <property type="project" value="InterPro"/>
</dbReference>
<evidence type="ECO:0000313" key="9">
    <source>
        <dbReference type="EMBL" id="GBC61781.1"/>
    </source>
</evidence>
<feature type="region of interest" description="Disordered" evidence="7">
    <location>
        <begin position="609"/>
        <end position="629"/>
    </location>
</feature>
<dbReference type="InterPro" id="IPR036736">
    <property type="entry name" value="ACP-like_sf"/>
</dbReference>
<evidence type="ECO:0000256" key="2">
    <source>
        <dbReference type="ARBA" id="ARBA00006432"/>
    </source>
</evidence>
<dbReference type="InterPro" id="IPR042099">
    <property type="entry name" value="ANL_N_sf"/>
</dbReference>
<dbReference type="InterPro" id="IPR040097">
    <property type="entry name" value="FAAL/FAAC"/>
</dbReference>
<dbReference type="FunFam" id="3.40.50.980:FF:000001">
    <property type="entry name" value="Non-ribosomal peptide synthetase"/>
    <property type="match status" value="1"/>
</dbReference>
<evidence type="ECO:0000256" key="6">
    <source>
        <dbReference type="ARBA" id="ARBA00023098"/>
    </source>
</evidence>
<dbReference type="Gene3D" id="1.10.1200.10">
    <property type="entry name" value="ACP-like"/>
    <property type="match status" value="2"/>
</dbReference>
<dbReference type="Pfam" id="PF00501">
    <property type="entry name" value="AMP-binding"/>
    <property type="match status" value="2"/>
</dbReference>
<evidence type="ECO:0000256" key="7">
    <source>
        <dbReference type="SAM" id="MobiDB-lite"/>
    </source>
</evidence>
<dbReference type="FunFam" id="3.40.50.12780:FF:000012">
    <property type="entry name" value="Non-ribosomal peptide synthetase"/>
    <property type="match status" value="1"/>
</dbReference>
<keyword evidence="5" id="KW-0276">Fatty acid metabolism</keyword>
<evidence type="ECO:0000256" key="4">
    <source>
        <dbReference type="ARBA" id="ARBA00022553"/>
    </source>
</evidence>
<feature type="compositionally biased region" description="Basic residues" evidence="7">
    <location>
        <begin position="1785"/>
        <end position="1800"/>
    </location>
</feature>
<dbReference type="Pfam" id="PF00668">
    <property type="entry name" value="Condensation"/>
    <property type="match status" value="1"/>
</dbReference>
<dbReference type="InterPro" id="IPR000873">
    <property type="entry name" value="AMP-dep_synth/lig_dom"/>
</dbReference>
<dbReference type="Pfam" id="PF00550">
    <property type="entry name" value="PP-binding"/>
    <property type="match status" value="2"/>
</dbReference>
<accession>A0A401FXT6</accession>
<dbReference type="InterPro" id="IPR020845">
    <property type="entry name" value="AMP-binding_CS"/>
</dbReference>
<dbReference type="CDD" id="cd19531">
    <property type="entry name" value="LCL_NRPS-like"/>
    <property type="match status" value="1"/>
</dbReference>
<dbReference type="GO" id="GO:0006631">
    <property type="term" value="P:fatty acid metabolic process"/>
    <property type="evidence" value="ECO:0007669"/>
    <property type="project" value="UniProtKB-KW"/>
</dbReference>
<feature type="domain" description="Carrier" evidence="8">
    <location>
        <begin position="635"/>
        <end position="709"/>
    </location>
</feature>
<evidence type="ECO:0000259" key="8">
    <source>
        <dbReference type="PROSITE" id="PS50075"/>
    </source>
</evidence>
<dbReference type="SMART" id="SM00823">
    <property type="entry name" value="PKS_PP"/>
    <property type="match status" value="2"/>
</dbReference>
<dbReference type="Gene3D" id="3.30.559.30">
    <property type="entry name" value="Nonribosomal peptide synthetase, condensation domain"/>
    <property type="match status" value="1"/>
</dbReference>
<evidence type="ECO:0000256" key="3">
    <source>
        <dbReference type="ARBA" id="ARBA00022450"/>
    </source>
</evidence>
<dbReference type="PROSITE" id="PS00455">
    <property type="entry name" value="AMP_BINDING"/>
    <property type="match status" value="2"/>
</dbReference>
<dbReference type="RefSeq" id="WP_124329025.1">
    <property type="nucleotide sequence ID" value="NZ_BEXT01000001.1"/>
</dbReference>
<dbReference type="InterPro" id="IPR020806">
    <property type="entry name" value="PKS_PP-bd"/>
</dbReference>
<dbReference type="Gene3D" id="3.40.50.980">
    <property type="match status" value="2"/>
</dbReference>
<dbReference type="InterPro" id="IPR045851">
    <property type="entry name" value="AMP-bd_C_sf"/>
</dbReference>
<dbReference type="FunFam" id="3.40.50.12780:FF:000013">
    <property type="entry name" value="Long-chain-fatty-acid--AMP ligase FadD32"/>
    <property type="match status" value="1"/>
</dbReference>
<dbReference type="SUPFAM" id="SSF52777">
    <property type="entry name" value="CoA-dependent acyltransferases"/>
    <property type="match status" value="2"/>
</dbReference>
<dbReference type="Gene3D" id="3.40.50.12780">
    <property type="entry name" value="N-terminal domain of ligase-like"/>
    <property type="match status" value="1"/>
</dbReference>
<evidence type="ECO:0000256" key="5">
    <source>
        <dbReference type="ARBA" id="ARBA00022832"/>
    </source>
</evidence>
<dbReference type="OrthoDB" id="9797708at2"/>
<keyword evidence="6" id="KW-0443">Lipid metabolism</keyword>
<dbReference type="InterPro" id="IPR009081">
    <property type="entry name" value="PP-bd_ACP"/>
</dbReference>
<name>A0A401FXT6_9BACT</name>
<dbReference type="SUPFAM" id="SSF56801">
    <property type="entry name" value="Acetyl-CoA synthetase-like"/>
    <property type="match status" value="2"/>
</dbReference>
<dbReference type="FunFam" id="2.30.38.10:FF:000001">
    <property type="entry name" value="Non-ribosomal peptide synthetase PvdI"/>
    <property type="match status" value="1"/>
</dbReference>
<keyword evidence="4" id="KW-0597">Phosphoprotein</keyword>
<dbReference type="NCBIfam" id="TIGR01733">
    <property type="entry name" value="AA-adenyl-dom"/>
    <property type="match status" value="1"/>
</dbReference>
<feature type="region of interest" description="Disordered" evidence="7">
    <location>
        <begin position="1781"/>
        <end position="1800"/>
    </location>
</feature>
<dbReference type="FunFam" id="3.30.300.30:FF:000010">
    <property type="entry name" value="Enterobactin synthetase component F"/>
    <property type="match status" value="1"/>
</dbReference>
<proteinExistence type="inferred from homology"/>